<dbReference type="AlphaFoldDB" id="A0A388L806"/>
<keyword evidence="3" id="KW-1185">Reference proteome</keyword>
<protein>
    <recommendedName>
        <fullName evidence="4">Retrotransposon gag domain-containing protein</fullName>
    </recommendedName>
</protein>
<reference evidence="2 3" key="1">
    <citation type="journal article" date="2018" name="Cell">
        <title>The Chara Genome: Secondary Complexity and Implications for Plant Terrestrialization.</title>
        <authorList>
            <person name="Nishiyama T."/>
            <person name="Sakayama H."/>
            <person name="Vries J.D."/>
            <person name="Buschmann H."/>
            <person name="Saint-Marcoux D."/>
            <person name="Ullrich K.K."/>
            <person name="Haas F.B."/>
            <person name="Vanderstraeten L."/>
            <person name="Becker D."/>
            <person name="Lang D."/>
            <person name="Vosolsobe S."/>
            <person name="Rombauts S."/>
            <person name="Wilhelmsson P.K.I."/>
            <person name="Janitza P."/>
            <person name="Kern R."/>
            <person name="Heyl A."/>
            <person name="Rumpler F."/>
            <person name="Villalobos L.I.A.C."/>
            <person name="Clay J.M."/>
            <person name="Skokan R."/>
            <person name="Toyoda A."/>
            <person name="Suzuki Y."/>
            <person name="Kagoshima H."/>
            <person name="Schijlen E."/>
            <person name="Tajeshwar N."/>
            <person name="Catarino B."/>
            <person name="Hetherington A.J."/>
            <person name="Saltykova A."/>
            <person name="Bonnot C."/>
            <person name="Breuninger H."/>
            <person name="Symeonidi A."/>
            <person name="Radhakrishnan G.V."/>
            <person name="Van Nieuwerburgh F."/>
            <person name="Deforce D."/>
            <person name="Chang C."/>
            <person name="Karol K.G."/>
            <person name="Hedrich R."/>
            <person name="Ulvskov P."/>
            <person name="Glockner G."/>
            <person name="Delwiche C.F."/>
            <person name="Petrasek J."/>
            <person name="Van de Peer Y."/>
            <person name="Friml J."/>
            <person name="Beilby M."/>
            <person name="Dolan L."/>
            <person name="Kohara Y."/>
            <person name="Sugano S."/>
            <person name="Fujiyama A."/>
            <person name="Delaux P.-M."/>
            <person name="Quint M."/>
            <person name="TheiBen G."/>
            <person name="Hagemann M."/>
            <person name="Harholt J."/>
            <person name="Dunand C."/>
            <person name="Zachgo S."/>
            <person name="Langdale J."/>
            <person name="Maumus F."/>
            <person name="Straeten D.V.D."/>
            <person name="Gould S.B."/>
            <person name="Rensing S.A."/>
        </authorList>
    </citation>
    <scope>NUCLEOTIDE SEQUENCE [LARGE SCALE GENOMIC DNA]</scope>
    <source>
        <strain evidence="2 3">S276</strain>
    </source>
</reference>
<accession>A0A388L806</accession>
<feature type="compositionally biased region" description="Basic and acidic residues" evidence="1">
    <location>
        <begin position="723"/>
        <end position="732"/>
    </location>
</feature>
<feature type="compositionally biased region" description="Polar residues" evidence="1">
    <location>
        <begin position="301"/>
        <end position="315"/>
    </location>
</feature>
<dbReference type="Proteomes" id="UP000265515">
    <property type="component" value="Unassembled WGS sequence"/>
</dbReference>
<sequence>MSETGGASGAPKKGLTLDDLIAAIDRHKRNPSNIPKVDTFHFCGERVSEWLERVKQALVGRSDIVKFQRILQYVLHSYDQEVKKVIDATQGSWERFKEGMQRKYGLGDGLFTTANLEAMNKEDFTTIGAFVQEFKKRVRKIQGISEEAQCAIFLGLLTASEAVELTRHGGGSTKLSWAIINRGVKLGCLDQVEQRQVRLQRQKKKERDATASGTPGVTRIVTDVLAQLGYATVPVVQRRVVTAIKVKGKEPVIEEAVQEKLWEKEEPVPQHLTKVQRKVCNLVQGGQGSGKAQAPQAQAATPLNVTAPSSSTGPSQGKEVIEVGEDTPPQTSAVGLRLGDAPGNTRQAEERMQREEAPLPSSEKAPSLEGRAERRRERATVRREALIPIDRHLAAHALEHPDLEEPAPAEPRQEPCQPEKEMEAEIPKRVDLRTRERAPAGETAEEKRARRTRRIDEIWQERQRLEAAGELPEQQQERQRLEAPGALLGQPPSAPARAPEIPEMWRDFWEQRGEELPSPVRAGFGVARKADERLDRKIKFLAKTTFDRHLLLEGDLAGKKMKEASHGVRLKAMEMEIQELRALVASQVAIIESLRQQTQGKVNRPESSRQGEQRQPGLGLPGHPSVAEPRQEPRMGRVILEPEEARAQRQAERETFEFRASTEFATLPVAVAGPVVYLAVEEGLPPSSIEPAQGSAEGSMNVLLEAVHTMQEDVSLFSPEQRIEEPLEREIGIEAEGAIESGLQRMGTPEYGPEEIEEQPMAVPG</sequence>
<evidence type="ECO:0008006" key="4">
    <source>
        <dbReference type="Google" id="ProtNLM"/>
    </source>
</evidence>
<evidence type="ECO:0000313" key="2">
    <source>
        <dbReference type="EMBL" id="GBG78461.1"/>
    </source>
</evidence>
<feature type="region of interest" description="Disordered" evidence="1">
    <location>
        <begin position="596"/>
        <end position="638"/>
    </location>
</feature>
<feature type="compositionally biased region" description="Low complexity" evidence="1">
    <location>
        <begin position="290"/>
        <end position="300"/>
    </location>
</feature>
<feature type="compositionally biased region" description="Basic and acidic residues" evidence="1">
    <location>
        <begin position="347"/>
        <end position="357"/>
    </location>
</feature>
<dbReference type="EMBL" id="BFEA01000295">
    <property type="protein sequence ID" value="GBG78461.1"/>
    <property type="molecule type" value="Genomic_DNA"/>
</dbReference>
<dbReference type="Gramene" id="GBG78461">
    <property type="protein sequence ID" value="GBG78461"/>
    <property type="gene ID" value="CBR_g26491"/>
</dbReference>
<feature type="compositionally biased region" description="Basic and acidic residues" evidence="1">
    <location>
        <begin position="370"/>
        <end position="379"/>
    </location>
</feature>
<feature type="region of interest" description="Disordered" evidence="1">
    <location>
        <begin position="286"/>
        <end position="379"/>
    </location>
</feature>
<organism evidence="2 3">
    <name type="scientific">Chara braunii</name>
    <name type="common">Braun's stonewort</name>
    <dbReference type="NCBI Taxonomy" id="69332"/>
    <lineage>
        <taxon>Eukaryota</taxon>
        <taxon>Viridiplantae</taxon>
        <taxon>Streptophyta</taxon>
        <taxon>Charophyceae</taxon>
        <taxon>Charales</taxon>
        <taxon>Characeae</taxon>
        <taxon>Chara</taxon>
    </lineage>
</organism>
<evidence type="ECO:0000256" key="1">
    <source>
        <dbReference type="SAM" id="MobiDB-lite"/>
    </source>
</evidence>
<name>A0A388L806_CHABU</name>
<feature type="region of interest" description="Disordered" evidence="1">
    <location>
        <begin position="723"/>
        <end position="765"/>
    </location>
</feature>
<feature type="region of interest" description="Disordered" evidence="1">
    <location>
        <begin position="401"/>
        <end position="425"/>
    </location>
</feature>
<gene>
    <name evidence="2" type="ORF">CBR_g26491</name>
</gene>
<feature type="compositionally biased region" description="Basic and acidic residues" evidence="1">
    <location>
        <begin position="411"/>
        <end position="425"/>
    </location>
</feature>
<feature type="compositionally biased region" description="Basic and acidic residues" evidence="1">
    <location>
        <begin position="603"/>
        <end position="612"/>
    </location>
</feature>
<comment type="caution">
    <text evidence="2">The sequence shown here is derived from an EMBL/GenBank/DDBJ whole genome shotgun (WGS) entry which is preliminary data.</text>
</comment>
<evidence type="ECO:0000313" key="3">
    <source>
        <dbReference type="Proteomes" id="UP000265515"/>
    </source>
</evidence>
<proteinExistence type="predicted"/>